<protein>
    <submittedName>
        <fullName evidence="2">Uncharacterized protein</fullName>
    </submittedName>
</protein>
<evidence type="ECO:0000256" key="1">
    <source>
        <dbReference type="SAM" id="MobiDB-lite"/>
    </source>
</evidence>
<evidence type="ECO:0000313" key="3">
    <source>
        <dbReference type="Proteomes" id="UP001142462"/>
    </source>
</evidence>
<keyword evidence="3" id="KW-1185">Reference proteome</keyword>
<feature type="compositionally biased region" description="Low complexity" evidence="1">
    <location>
        <begin position="26"/>
        <end position="35"/>
    </location>
</feature>
<reference evidence="2" key="2">
    <citation type="submission" date="2023-01" db="EMBL/GenBank/DDBJ databases">
        <authorList>
            <person name="Sun Q."/>
            <person name="Evtushenko L."/>
        </authorList>
    </citation>
    <scope>NUCLEOTIDE SEQUENCE</scope>
    <source>
        <strain evidence="2">VKM Ac-1020</strain>
    </source>
</reference>
<evidence type="ECO:0000313" key="2">
    <source>
        <dbReference type="EMBL" id="GLJ62182.1"/>
    </source>
</evidence>
<sequence>MRVSTTTDTIRPTDPNPETPSPGPPVRGIGPVRRVCACPPQQTPSAPPIRIGAHPGGRMAGASRAGNVATGPGTPGQPGTPEGRRVLNAPWEYPAGGAR</sequence>
<gene>
    <name evidence="2" type="ORF">GCM10017576_23120</name>
</gene>
<dbReference type="AlphaFoldDB" id="A0A9W6H4L8"/>
<reference evidence="2" key="1">
    <citation type="journal article" date="2014" name="Int. J. Syst. Evol. Microbiol.">
        <title>Complete genome sequence of Corynebacterium casei LMG S-19264T (=DSM 44701T), isolated from a smear-ripened cheese.</title>
        <authorList>
            <consortium name="US DOE Joint Genome Institute (JGI-PGF)"/>
            <person name="Walter F."/>
            <person name="Albersmeier A."/>
            <person name="Kalinowski J."/>
            <person name="Ruckert C."/>
        </authorList>
    </citation>
    <scope>NUCLEOTIDE SEQUENCE</scope>
    <source>
        <strain evidence="2">VKM Ac-1020</strain>
    </source>
</reference>
<accession>A0A9W6H4L8</accession>
<proteinExistence type="predicted"/>
<dbReference type="EMBL" id="BSEJ01000011">
    <property type="protein sequence ID" value="GLJ62182.1"/>
    <property type="molecule type" value="Genomic_DNA"/>
</dbReference>
<organism evidence="2 3">
    <name type="scientific">Microbacterium barkeri</name>
    <dbReference type="NCBI Taxonomy" id="33917"/>
    <lineage>
        <taxon>Bacteria</taxon>
        <taxon>Bacillati</taxon>
        <taxon>Actinomycetota</taxon>
        <taxon>Actinomycetes</taxon>
        <taxon>Micrococcales</taxon>
        <taxon>Microbacteriaceae</taxon>
        <taxon>Microbacterium</taxon>
    </lineage>
</organism>
<dbReference type="Proteomes" id="UP001142462">
    <property type="component" value="Unassembled WGS sequence"/>
</dbReference>
<feature type="compositionally biased region" description="Pro residues" evidence="1">
    <location>
        <begin position="14"/>
        <end position="25"/>
    </location>
</feature>
<comment type="caution">
    <text evidence="2">The sequence shown here is derived from an EMBL/GenBank/DDBJ whole genome shotgun (WGS) entry which is preliminary data.</text>
</comment>
<feature type="compositionally biased region" description="Polar residues" evidence="1">
    <location>
        <begin position="1"/>
        <end position="10"/>
    </location>
</feature>
<feature type="region of interest" description="Disordered" evidence="1">
    <location>
        <begin position="1"/>
        <end position="99"/>
    </location>
</feature>
<name>A0A9W6H4L8_9MICO</name>